<reference evidence="3 4" key="1">
    <citation type="submission" date="2019-05" db="EMBL/GenBank/DDBJ databases">
        <authorList>
            <person name="Farhan Ul Haque M."/>
        </authorList>
    </citation>
    <scope>NUCLEOTIDE SEQUENCE [LARGE SCALE GENOMIC DNA]</scope>
    <source>
        <strain evidence="3">2</strain>
    </source>
</reference>
<feature type="region of interest" description="Disordered" evidence="1">
    <location>
        <begin position="233"/>
        <end position="257"/>
    </location>
</feature>
<protein>
    <submittedName>
        <fullName evidence="3">Uncharacterized protein</fullName>
    </submittedName>
</protein>
<evidence type="ECO:0000256" key="1">
    <source>
        <dbReference type="SAM" id="MobiDB-lite"/>
    </source>
</evidence>
<dbReference type="Proteomes" id="UP000485880">
    <property type="component" value="Unassembled WGS sequence"/>
</dbReference>
<dbReference type="InterPro" id="IPR017853">
    <property type="entry name" value="GH"/>
</dbReference>
<dbReference type="AlphaFoldDB" id="A0A8B6M061"/>
<gene>
    <name evidence="3" type="ORF">MPC4_10367</name>
</gene>
<dbReference type="SUPFAM" id="SSF51445">
    <property type="entry name" value="(Trans)glycosidases"/>
    <property type="match status" value="1"/>
</dbReference>
<evidence type="ECO:0000313" key="4">
    <source>
        <dbReference type="Proteomes" id="UP000485880"/>
    </source>
</evidence>
<organism evidence="3 4">
    <name type="scientific">Methylocella tundrae</name>
    <dbReference type="NCBI Taxonomy" id="227605"/>
    <lineage>
        <taxon>Bacteria</taxon>
        <taxon>Pseudomonadati</taxon>
        <taxon>Pseudomonadota</taxon>
        <taxon>Alphaproteobacteria</taxon>
        <taxon>Hyphomicrobiales</taxon>
        <taxon>Beijerinckiaceae</taxon>
        <taxon>Methylocella</taxon>
    </lineage>
</organism>
<feature type="compositionally biased region" description="Pro residues" evidence="1">
    <location>
        <begin position="240"/>
        <end position="251"/>
    </location>
</feature>
<keyword evidence="4" id="KW-1185">Reference proteome</keyword>
<feature type="chain" id="PRO_5032780544" evidence="2">
    <location>
        <begin position="25"/>
        <end position="679"/>
    </location>
</feature>
<proteinExistence type="predicted"/>
<dbReference type="Gene3D" id="3.20.20.80">
    <property type="entry name" value="Glycosidases"/>
    <property type="match status" value="1"/>
</dbReference>
<dbReference type="EMBL" id="CABFMQ020000001">
    <property type="protein sequence ID" value="VTZ48417.1"/>
    <property type="molecule type" value="Genomic_DNA"/>
</dbReference>
<feature type="signal peptide" evidence="2">
    <location>
        <begin position="1"/>
        <end position="24"/>
    </location>
</feature>
<accession>A0A8B6M061</accession>
<sequence length="679" mass="70871">MKYSILAWGVALSATIAAPTVGHAAASVTYVGVAYGSSNNWSGPVQVKTPAGTQNGDLMLAYIATQTTNGAWLTAPSGWTQVTKTFNAIQGAQLFWRIAHNEPASYSWSGASYGAAIIKAYRNVDATAPIGRTAGCGSDYATSCQIPAFAETAVAGERYVGFWDFNLVSAPISGPGDLGNVSRDLTQRSMFTGDKLLSASGNTNVAAQTAKVSGAPNYWDAIGVTIKPAATSVASSPPVTQSPPPSSPPASMPSSGSGVVAVSANDFLNSLGICIASPANGSPNATYAPLIKYIGVRNVSGGSLEGGGSAANSIELAQLTNTKILWALDSGFSGSSVASNISAAKALATAGALLAVAGANEPDNWTLNYQGQVGGGSYSWLPVAKLQADLYAAVKADSVLKNYPVFHISHNGAETDNVGLQYLTIPNGSGLSMPDGTKYADYANMHNYVIWEGAPTPVDNIAWNVAAPTGKVAPAQNPLVDDYGTTWKHNYAGSNDAQLQTLPRVTTETGWVSSNGGEDNQAKVLLNVYLSQYKRGYKYTFLYQLRDNEGGFNNTFGIVRPDYSYKPAAVYIHNLTTILNDNKAVGIAPGSLNYSIASEPATVHDLLMQKSTGAFELVVWDERPVGEATDKVNVNLGGTHGTVNLYDPTVGVTPAQTLSNVSSVPLTLSDHPIIIEVVN</sequence>
<evidence type="ECO:0000313" key="3">
    <source>
        <dbReference type="EMBL" id="VTZ48417.1"/>
    </source>
</evidence>
<evidence type="ECO:0000256" key="2">
    <source>
        <dbReference type="SAM" id="SignalP"/>
    </source>
</evidence>
<comment type="caution">
    <text evidence="3">The sequence shown here is derived from an EMBL/GenBank/DDBJ whole genome shotgun (WGS) entry which is preliminary data.</text>
</comment>
<keyword evidence="2" id="KW-0732">Signal</keyword>
<name>A0A8B6M061_METTU</name>